<dbReference type="Pfam" id="PF03358">
    <property type="entry name" value="FMN_red"/>
    <property type="match status" value="1"/>
</dbReference>
<dbReference type="EMBL" id="SUTG01000054">
    <property type="protein sequence ID" value="MBE6513183.1"/>
    <property type="molecule type" value="Genomic_DNA"/>
</dbReference>
<name>A0A8T3VPV5_METOL</name>
<dbReference type="GO" id="GO:0016491">
    <property type="term" value="F:oxidoreductase activity"/>
    <property type="evidence" value="ECO:0007669"/>
    <property type="project" value="InterPro"/>
</dbReference>
<protein>
    <submittedName>
        <fullName evidence="7">Flavodoxin family protein</fullName>
    </submittedName>
</protein>
<keyword evidence="4" id="KW-0288">FMN</keyword>
<evidence type="ECO:0000256" key="4">
    <source>
        <dbReference type="ARBA" id="ARBA00022643"/>
    </source>
</evidence>
<comment type="caution">
    <text evidence="7">The sequence shown here is derived from an EMBL/GenBank/DDBJ whole genome shotgun (WGS) entry which is preliminary data.</text>
</comment>
<evidence type="ECO:0000256" key="3">
    <source>
        <dbReference type="ARBA" id="ARBA00022630"/>
    </source>
</evidence>
<comment type="cofactor">
    <cofactor evidence="2">
        <name>[4Fe-4S] cluster</name>
        <dbReference type="ChEBI" id="CHEBI:49883"/>
    </cofactor>
</comment>
<evidence type="ECO:0000313" key="7">
    <source>
        <dbReference type="EMBL" id="MBE6513183.1"/>
    </source>
</evidence>
<proteinExistence type="inferred from homology"/>
<gene>
    <name evidence="7" type="ORF">E7Z75_08600</name>
</gene>
<dbReference type="PANTHER" id="PTHR43278">
    <property type="entry name" value="NAD(P)H-DEPENDENT FMN-CONTAINING OXIDOREDUCTASE YWQN-RELATED"/>
    <property type="match status" value="1"/>
</dbReference>
<evidence type="ECO:0000256" key="2">
    <source>
        <dbReference type="ARBA" id="ARBA00001966"/>
    </source>
</evidence>
<evidence type="ECO:0000256" key="5">
    <source>
        <dbReference type="ARBA" id="ARBA00038292"/>
    </source>
</evidence>
<dbReference type="InterPro" id="IPR051796">
    <property type="entry name" value="ISF_SsuE-like"/>
</dbReference>
<comment type="cofactor">
    <cofactor evidence="1">
        <name>FMN</name>
        <dbReference type="ChEBI" id="CHEBI:58210"/>
    </cofactor>
</comment>
<feature type="domain" description="NADPH-dependent FMN reductase-like" evidence="6">
    <location>
        <begin position="1"/>
        <end position="155"/>
    </location>
</feature>
<organism evidence="7 8">
    <name type="scientific">Methanobrevibacter olleyae</name>
    <dbReference type="NCBI Taxonomy" id="294671"/>
    <lineage>
        <taxon>Archaea</taxon>
        <taxon>Methanobacteriati</taxon>
        <taxon>Methanobacteriota</taxon>
        <taxon>Methanomada group</taxon>
        <taxon>Methanobacteria</taxon>
        <taxon>Methanobacteriales</taxon>
        <taxon>Methanobacteriaceae</taxon>
        <taxon>Methanobrevibacter</taxon>
    </lineage>
</organism>
<keyword evidence="3" id="KW-0285">Flavoprotein</keyword>
<dbReference type="Proteomes" id="UP000732619">
    <property type="component" value="Unassembled WGS sequence"/>
</dbReference>
<dbReference type="InterPro" id="IPR029039">
    <property type="entry name" value="Flavoprotein-like_sf"/>
</dbReference>
<dbReference type="SUPFAM" id="SSF52218">
    <property type="entry name" value="Flavoproteins"/>
    <property type="match status" value="1"/>
</dbReference>
<comment type="similarity">
    <text evidence="5">Belongs to the SsuE family. Isf subfamily.</text>
</comment>
<dbReference type="PANTHER" id="PTHR43278:SF4">
    <property type="entry name" value="NAD(P)H-DEPENDENT FMN-CONTAINING OXIDOREDUCTASE YWQN-RELATED"/>
    <property type="match status" value="1"/>
</dbReference>
<accession>A0A8T3VPV5</accession>
<dbReference type="AlphaFoldDB" id="A0A8T3VPV5"/>
<sequence length="204" mass="22538">MKVLLINGSPHKEGCTFTALTEIKNQFEKEGIDSEIFWIGNKPVRGCIACLKCGHNNGKCAFDDDPANEIIDKLIEADGVIIGSPVYYAGPNGALCAILDRVFYAASANFAFKPGASIVSCRRGGASASFDRLNKYFTISNMPVVASQYWNSVHGNTPEEVKQDLEGLQTMRTLARNMAWILKSIENSELPKPEEEKQRTNFIR</sequence>
<dbReference type="InterPro" id="IPR005025">
    <property type="entry name" value="FMN_Rdtase-like_dom"/>
</dbReference>
<evidence type="ECO:0000259" key="6">
    <source>
        <dbReference type="Pfam" id="PF03358"/>
    </source>
</evidence>
<evidence type="ECO:0000256" key="1">
    <source>
        <dbReference type="ARBA" id="ARBA00001917"/>
    </source>
</evidence>
<evidence type="ECO:0000313" key="8">
    <source>
        <dbReference type="Proteomes" id="UP000732619"/>
    </source>
</evidence>
<reference evidence="7" key="1">
    <citation type="submission" date="2019-04" db="EMBL/GenBank/DDBJ databases">
        <title>Evolution of Biomass-Degrading Anaerobic Consortia Revealed by Metagenomics.</title>
        <authorList>
            <person name="Peng X."/>
        </authorList>
    </citation>
    <scope>NUCLEOTIDE SEQUENCE</scope>
    <source>
        <strain evidence="7">SIG14</strain>
    </source>
</reference>
<dbReference type="Gene3D" id="3.40.50.360">
    <property type="match status" value="1"/>
</dbReference>